<organism evidence="1 2">
    <name type="scientific">Saccharolobus solfataricus</name>
    <name type="common">Sulfolobus solfataricus</name>
    <dbReference type="NCBI Taxonomy" id="2287"/>
    <lineage>
        <taxon>Archaea</taxon>
        <taxon>Thermoproteota</taxon>
        <taxon>Thermoprotei</taxon>
        <taxon>Sulfolobales</taxon>
        <taxon>Sulfolobaceae</taxon>
        <taxon>Saccharolobus</taxon>
    </lineage>
</organism>
<dbReference type="AlphaFoldDB" id="A0A157T223"/>
<reference evidence="2" key="1">
    <citation type="submission" date="2016-04" db="EMBL/GenBank/DDBJ databases">
        <authorList>
            <person name="Shah S.A."/>
            <person name="Garrett R.A."/>
        </authorList>
    </citation>
    <scope>NUCLEOTIDE SEQUENCE [LARGE SCALE GENOMIC DNA]</scope>
    <source>
        <strain evidence="2">ATCC 35091 / DSM 1616 / JCM 8930 / NBRC 15331 / P1</strain>
    </source>
</reference>
<protein>
    <submittedName>
        <fullName evidence="1">Uncharacterized protein</fullName>
    </submittedName>
</protein>
<dbReference type="Proteomes" id="UP000076770">
    <property type="component" value="Chromosome i"/>
</dbReference>
<evidence type="ECO:0000313" key="2">
    <source>
        <dbReference type="Proteomes" id="UP000076770"/>
    </source>
</evidence>
<name>A0A157T223_SACSO</name>
<accession>A0A157T223</accession>
<dbReference type="PATRIC" id="fig|2287.9.peg.1994"/>
<proteinExistence type="predicted"/>
<sequence length="300" mass="34975">MKMWVELDLNPILDKDLDLKRQVKEEIQKEKIDSTITIDLIRSLNKDILDVNALGLEDRDYNLYIWSLIDSYFVTGNNKSYELVNELLSKRKTLHSSLFQLKVYDITKDKSILTSVSDTIFKLDEYWGEDLLALAKLSYITQDLKIVKRSTEIMLNKLEEIERQGGIKSEIDVEMGMGALKGLSLININYSKYPDILEKIKYYDDKYFVPMFEFIGNKPNIPEYLDSLQVIPMLASSKEFTVFAATKDIKYLKGTIKLYKYYQEYLNTIGITKTSLRQKLWGLIALSRIVYFIEKGKILD</sequence>
<dbReference type="EMBL" id="LT549890">
    <property type="protein sequence ID" value="SAI85457.1"/>
    <property type="molecule type" value="Genomic_DNA"/>
</dbReference>
<evidence type="ECO:0000313" key="1">
    <source>
        <dbReference type="EMBL" id="SAI85457.1"/>
    </source>
</evidence>
<gene>
    <name evidence="1" type="ORF">SSOP1_1903</name>
</gene>